<accession>A0ABQ9ICB6</accession>
<organism evidence="4 5">
    <name type="scientific">Dryococelus australis</name>
    <dbReference type="NCBI Taxonomy" id="614101"/>
    <lineage>
        <taxon>Eukaryota</taxon>
        <taxon>Metazoa</taxon>
        <taxon>Ecdysozoa</taxon>
        <taxon>Arthropoda</taxon>
        <taxon>Hexapoda</taxon>
        <taxon>Insecta</taxon>
        <taxon>Pterygota</taxon>
        <taxon>Neoptera</taxon>
        <taxon>Polyneoptera</taxon>
        <taxon>Phasmatodea</taxon>
        <taxon>Verophasmatodea</taxon>
        <taxon>Anareolatae</taxon>
        <taxon>Phasmatidae</taxon>
        <taxon>Eurycanthinae</taxon>
        <taxon>Dryococelus</taxon>
    </lineage>
</organism>
<dbReference type="Proteomes" id="UP001159363">
    <property type="component" value="Chromosome 2"/>
</dbReference>
<dbReference type="InterPro" id="IPR000242">
    <property type="entry name" value="PTP_cat"/>
</dbReference>
<dbReference type="EMBL" id="JARBHB010000002">
    <property type="protein sequence ID" value="KAJ8894286.1"/>
    <property type="molecule type" value="Genomic_DNA"/>
</dbReference>
<proteinExistence type="predicted"/>
<evidence type="ECO:0008006" key="6">
    <source>
        <dbReference type="Google" id="ProtNLM"/>
    </source>
</evidence>
<protein>
    <recommendedName>
        <fullName evidence="6">Protein tyrosine phosphatase</fullName>
    </recommendedName>
</protein>
<dbReference type="InterPro" id="IPR003595">
    <property type="entry name" value="Tyr_Pase_cat"/>
</dbReference>
<dbReference type="InterPro" id="IPR046805">
    <property type="entry name" value="Tra1_ring"/>
</dbReference>
<feature type="domain" description="Tyrosine specific protein phosphatases" evidence="3">
    <location>
        <begin position="421"/>
        <end position="501"/>
    </location>
</feature>
<dbReference type="SMART" id="SM00404">
    <property type="entry name" value="PTPc_motif"/>
    <property type="match status" value="1"/>
</dbReference>
<dbReference type="CDD" id="cd00047">
    <property type="entry name" value="PTPc"/>
    <property type="match status" value="1"/>
</dbReference>
<dbReference type="PROSITE" id="PS00383">
    <property type="entry name" value="TYR_PHOSPHATASE_1"/>
    <property type="match status" value="1"/>
</dbReference>
<dbReference type="PRINTS" id="PR00700">
    <property type="entry name" value="PRTYPHPHTASE"/>
</dbReference>
<gene>
    <name evidence="4" type="ORF">PR048_006901</name>
</gene>
<dbReference type="SUPFAM" id="SSF52799">
    <property type="entry name" value="(Phosphotyrosine protein) phosphatases II"/>
    <property type="match status" value="1"/>
</dbReference>
<reference evidence="4 5" key="1">
    <citation type="submission" date="2023-02" db="EMBL/GenBank/DDBJ databases">
        <title>LHISI_Scaffold_Assembly.</title>
        <authorList>
            <person name="Stuart O.P."/>
            <person name="Cleave R."/>
            <person name="Magrath M.J.L."/>
            <person name="Mikheyev A.S."/>
        </authorList>
    </citation>
    <scope>NUCLEOTIDE SEQUENCE [LARGE SCALE GENOMIC DNA]</scope>
    <source>
        <strain evidence="4">Daus_M_001</strain>
        <tissue evidence="4">Leg muscle</tissue>
    </source>
</reference>
<comment type="caution">
    <text evidence="4">The sequence shown here is derived from an EMBL/GenBank/DDBJ whole genome shotgun (WGS) entry which is preliminary data.</text>
</comment>
<evidence type="ECO:0000313" key="5">
    <source>
        <dbReference type="Proteomes" id="UP001159363"/>
    </source>
</evidence>
<dbReference type="InterPro" id="IPR016130">
    <property type="entry name" value="Tyr_Pase_AS"/>
</dbReference>
<keyword evidence="5" id="KW-1185">Reference proteome</keyword>
<evidence type="ECO:0000256" key="1">
    <source>
        <dbReference type="SAM" id="MobiDB-lite"/>
    </source>
</evidence>
<dbReference type="InterPro" id="IPR000387">
    <property type="entry name" value="Tyr_Pase_dom"/>
</dbReference>
<dbReference type="Gene3D" id="3.90.190.10">
    <property type="entry name" value="Protein tyrosine phosphatase superfamily"/>
    <property type="match status" value="1"/>
</dbReference>
<feature type="compositionally biased region" description="Acidic residues" evidence="1">
    <location>
        <begin position="237"/>
        <end position="259"/>
    </location>
</feature>
<name>A0ABQ9ICB6_9NEOP</name>
<dbReference type="InterPro" id="IPR029021">
    <property type="entry name" value="Prot-tyrosine_phosphatase-like"/>
</dbReference>
<dbReference type="PROSITE" id="PS50056">
    <property type="entry name" value="TYR_PHOSPHATASE_2"/>
    <property type="match status" value="1"/>
</dbReference>
<sequence length="578" mass="66347">MGLHFLFKVSENTTPMADVMDMDLSSETRAEDAQQPSRNRKDSVKMLINKSAEFIEKQRELRTYNFLKAVAHLCHMDTSLAESLWLDMFPKICSREMKGSVENSCFLNCWVYQEFLFVQDLSRKVLILTVNLGHLLLLQDRVVTHIPVNRTHCFFYHHLSGRVRSPSGISRKPLHVSMENDADSVHNAVNCSDEDSAIKLLNVSVEMGTDINSQHKCSGDTALHEVHFPTVRLHDVDNEDEDKSESDPDNDMDTVIQDESDSEVEIIMDEKELKLRSEVITVMDIRITAQEDYSDYIHANYVNGFQSPKKFIATQGPLRTTIGHFWQIIWEQNSFIIVMLADLKFFGQQICTPYWPENNNYLLVIDKLGLVTLIRVTRKSGYIKTLLEVFNTTVNEKRQIKHLKYTDWLDFNVPTDMDLFRDFILTVNRERQKILKETHDQLTPGPVILHCSTGVGRTGTFCGIDSALYQLVKSGTISVPETVLKIQRARHTTVITPRQYGFIYKRKPDSLSSIIQEYEEIVSAAEREACGEPNQTTEKKHEENCCLRLLGILGCGLKRNGRETILHASYIIGYDREQ</sequence>
<dbReference type="SMART" id="SM00194">
    <property type="entry name" value="PTPc"/>
    <property type="match status" value="1"/>
</dbReference>
<dbReference type="InterPro" id="IPR050348">
    <property type="entry name" value="Protein-Tyr_Phosphatase"/>
</dbReference>
<dbReference type="PANTHER" id="PTHR19134">
    <property type="entry name" value="RECEPTOR-TYPE TYROSINE-PROTEIN PHOSPHATASE"/>
    <property type="match status" value="1"/>
</dbReference>
<dbReference type="Pfam" id="PF00102">
    <property type="entry name" value="Y_phosphatase"/>
    <property type="match status" value="1"/>
</dbReference>
<evidence type="ECO:0000259" key="2">
    <source>
        <dbReference type="PROSITE" id="PS50055"/>
    </source>
</evidence>
<dbReference type="PROSITE" id="PS50055">
    <property type="entry name" value="TYR_PHOSPHATASE_PTP"/>
    <property type="match status" value="1"/>
</dbReference>
<evidence type="ECO:0000259" key="3">
    <source>
        <dbReference type="PROSITE" id="PS50056"/>
    </source>
</evidence>
<feature type="region of interest" description="Disordered" evidence="1">
    <location>
        <begin position="233"/>
        <end position="259"/>
    </location>
</feature>
<evidence type="ECO:0000313" key="4">
    <source>
        <dbReference type="EMBL" id="KAJ8894286.1"/>
    </source>
</evidence>
<dbReference type="Pfam" id="PF20206">
    <property type="entry name" value="Tra1_ring"/>
    <property type="match status" value="1"/>
</dbReference>
<feature type="domain" description="Tyrosine-protein phosphatase" evidence="2">
    <location>
        <begin position="269"/>
        <end position="505"/>
    </location>
</feature>
<dbReference type="PANTHER" id="PTHR19134:SF449">
    <property type="entry name" value="TYROSINE-PROTEIN PHOSPHATASE 1"/>
    <property type="match status" value="1"/>
</dbReference>